<comment type="caution">
    <text evidence="2">The sequence shown here is derived from an EMBL/GenBank/DDBJ whole genome shotgun (WGS) entry which is preliminary data.</text>
</comment>
<protein>
    <submittedName>
        <fullName evidence="2">Uncharacterized protein</fullName>
    </submittedName>
</protein>
<dbReference type="AlphaFoldDB" id="A0A9P6EUQ1"/>
<keyword evidence="3" id="KW-1185">Reference proteome</keyword>
<proteinExistence type="predicted"/>
<feature type="region of interest" description="Disordered" evidence="1">
    <location>
        <begin position="23"/>
        <end position="44"/>
    </location>
</feature>
<reference evidence="2" key="1">
    <citation type="submission" date="2020-11" db="EMBL/GenBank/DDBJ databases">
        <authorList>
            <consortium name="DOE Joint Genome Institute"/>
            <person name="Ahrendt S."/>
            <person name="Riley R."/>
            <person name="Andreopoulos W."/>
            <person name="Labutti K."/>
            <person name="Pangilinan J."/>
            <person name="Ruiz-Duenas F.J."/>
            <person name="Barrasa J.M."/>
            <person name="Sanchez-Garcia M."/>
            <person name="Camarero S."/>
            <person name="Miyauchi S."/>
            <person name="Serrano A."/>
            <person name="Linde D."/>
            <person name="Babiker R."/>
            <person name="Drula E."/>
            <person name="Ayuso-Fernandez I."/>
            <person name="Pacheco R."/>
            <person name="Padilla G."/>
            <person name="Ferreira P."/>
            <person name="Barriuso J."/>
            <person name="Kellner H."/>
            <person name="Castanera R."/>
            <person name="Alfaro M."/>
            <person name="Ramirez L."/>
            <person name="Pisabarro A.G."/>
            <person name="Kuo A."/>
            <person name="Tritt A."/>
            <person name="Lipzen A."/>
            <person name="He G."/>
            <person name="Yan M."/>
            <person name="Ng V."/>
            <person name="Cullen D."/>
            <person name="Martin F."/>
            <person name="Rosso M.-N."/>
            <person name="Henrissat B."/>
            <person name="Hibbett D."/>
            <person name="Martinez A.T."/>
            <person name="Grigoriev I.V."/>
        </authorList>
    </citation>
    <scope>NUCLEOTIDE SEQUENCE</scope>
    <source>
        <strain evidence="2">CBS 506.95</strain>
    </source>
</reference>
<dbReference type="EMBL" id="MU157825">
    <property type="protein sequence ID" value="KAF9535029.1"/>
    <property type="molecule type" value="Genomic_DNA"/>
</dbReference>
<dbReference type="Proteomes" id="UP000807306">
    <property type="component" value="Unassembled WGS sequence"/>
</dbReference>
<accession>A0A9P6EUQ1</accession>
<evidence type="ECO:0000256" key="1">
    <source>
        <dbReference type="SAM" id="MobiDB-lite"/>
    </source>
</evidence>
<dbReference type="OrthoDB" id="3003645at2759"/>
<gene>
    <name evidence="2" type="ORF">CPB83DRAFT_843363</name>
</gene>
<evidence type="ECO:0000313" key="3">
    <source>
        <dbReference type="Proteomes" id="UP000807306"/>
    </source>
</evidence>
<organism evidence="2 3">
    <name type="scientific">Crepidotus variabilis</name>
    <dbReference type="NCBI Taxonomy" id="179855"/>
    <lineage>
        <taxon>Eukaryota</taxon>
        <taxon>Fungi</taxon>
        <taxon>Dikarya</taxon>
        <taxon>Basidiomycota</taxon>
        <taxon>Agaricomycotina</taxon>
        <taxon>Agaricomycetes</taxon>
        <taxon>Agaricomycetidae</taxon>
        <taxon>Agaricales</taxon>
        <taxon>Agaricineae</taxon>
        <taxon>Crepidotaceae</taxon>
        <taxon>Crepidotus</taxon>
    </lineage>
</organism>
<feature type="region of interest" description="Disordered" evidence="1">
    <location>
        <begin position="153"/>
        <end position="177"/>
    </location>
</feature>
<feature type="compositionally biased region" description="Polar residues" evidence="1">
    <location>
        <begin position="159"/>
        <end position="168"/>
    </location>
</feature>
<evidence type="ECO:0000313" key="2">
    <source>
        <dbReference type="EMBL" id="KAF9535029.1"/>
    </source>
</evidence>
<name>A0A9P6EUQ1_9AGAR</name>
<sequence length="177" mass="19283">MSSGTEMAYPRLLISSDKFNVIRTSTDDDDLPTPPALPENDSESLEARDIVLQLSTPFTSSSPIFEYPFPPYAAGSDPSLNSFSQPSRSNMISWPSLLRIESDTPPVGPPFTLSSSSIPTHSYPKLKIKLTLPTFPIPPSLMKKRPKWTLSILGKKKNTQGGATTQSDSIDRVLDGG</sequence>